<feature type="domain" description="EF-hand" evidence="3">
    <location>
        <begin position="99"/>
        <end position="130"/>
    </location>
</feature>
<dbReference type="SUPFAM" id="SSF47473">
    <property type="entry name" value="EF-hand"/>
    <property type="match status" value="1"/>
</dbReference>
<comment type="caution">
    <text evidence="4">The sequence shown here is derived from an EMBL/GenBank/DDBJ whole genome shotgun (WGS) entry which is preliminary data.</text>
</comment>
<accession>A0ABV6Y679</accession>
<proteinExistence type="predicted"/>
<protein>
    <submittedName>
        <fullName evidence="4">EF-hand domain-containing protein</fullName>
    </submittedName>
</protein>
<feature type="chain" id="PRO_5045140703" evidence="2">
    <location>
        <begin position="23"/>
        <end position="130"/>
    </location>
</feature>
<organism evidence="4 5">
    <name type="scientific">Microvirga arabica</name>
    <dbReference type="NCBI Taxonomy" id="1128671"/>
    <lineage>
        <taxon>Bacteria</taxon>
        <taxon>Pseudomonadati</taxon>
        <taxon>Pseudomonadota</taxon>
        <taxon>Alphaproteobacteria</taxon>
        <taxon>Hyphomicrobiales</taxon>
        <taxon>Methylobacteriaceae</taxon>
        <taxon>Microvirga</taxon>
    </lineage>
</organism>
<feature type="signal peptide" evidence="2">
    <location>
        <begin position="1"/>
        <end position="22"/>
    </location>
</feature>
<dbReference type="RefSeq" id="WP_161726718.1">
    <property type="nucleotide sequence ID" value="NZ_JBHOMY010000016.1"/>
</dbReference>
<dbReference type="Pfam" id="PF13202">
    <property type="entry name" value="EF-hand_5"/>
    <property type="match status" value="2"/>
</dbReference>
<evidence type="ECO:0000259" key="3">
    <source>
        <dbReference type="PROSITE" id="PS50222"/>
    </source>
</evidence>
<evidence type="ECO:0000256" key="2">
    <source>
        <dbReference type="SAM" id="SignalP"/>
    </source>
</evidence>
<name>A0ABV6Y679_9HYPH</name>
<dbReference type="PROSITE" id="PS50222">
    <property type="entry name" value="EF_HAND_2"/>
    <property type="match status" value="1"/>
</dbReference>
<evidence type="ECO:0000256" key="1">
    <source>
        <dbReference type="SAM" id="MobiDB-lite"/>
    </source>
</evidence>
<feature type="region of interest" description="Disordered" evidence="1">
    <location>
        <begin position="28"/>
        <end position="74"/>
    </location>
</feature>
<dbReference type="CDD" id="cd00051">
    <property type="entry name" value="EFh"/>
    <property type="match status" value="1"/>
</dbReference>
<feature type="compositionally biased region" description="Low complexity" evidence="1">
    <location>
        <begin position="44"/>
        <end position="61"/>
    </location>
</feature>
<reference evidence="4 5" key="1">
    <citation type="submission" date="2024-09" db="EMBL/GenBank/DDBJ databases">
        <title>Nodulacao em especies de Leguminosae Basais da Amazonia e Caracterizacao dos Rizobios e Bacterias Associadas aos Nodulos.</title>
        <authorList>
            <person name="Jambeiro I.C.A."/>
            <person name="Lopes I.S."/>
            <person name="Aguiar E.R.G.R."/>
            <person name="Santos A.F.J."/>
            <person name="Dos Santos J.M.F."/>
            <person name="Gross E."/>
        </authorList>
    </citation>
    <scope>NUCLEOTIDE SEQUENCE [LARGE SCALE GENOMIC DNA]</scope>
    <source>
        <strain evidence="4 5">BRUESC1165</strain>
    </source>
</reference>
<dbReference type="InterPro" id="IPR002048">
    <property type="entry name" value="EF_hand_dom"/>
</dbReference>
<gene>
    <name evidence="4" type="ORF">ACETIH_07295</name>
</gene>
<keyword evidence="2" id="KW-0732">Signal</keyword>
<evidence type="ECO:0000313" key="4">
    <source>
        <dbReference type="EMBL" id="MFC1456527.1"/>
    </source>
</evidence>
<dbReference type="EMBL" id="JBHOMY010000016">
    <property type="protein sequence ID" value="MFC1456527.1"/>
    <property type="molecule type" value="Genomic_DNA"/>
</dbReference>
<dbReference type="PROSITE" id="PS00018">
    <property type="entry name" value="EF_HAND_1"/>
    <property type="match status" value="1"/>
</dbReference>
<dbReference type="Gene3D" id="1.10.238.10">
    <property type="entry name" value="EF-hand"/>
    <property type="match status" value="1"/>
</dbReference>
<dbReference type="InterPro" id="IPR011992">
    <property type="entry name" value="EF-hand-dom_pair"/>
</dbReference>
<dbReference type="Proteomes" id="UP001593940">
    <property type="component" value="Unassembled WGS sequence"/>
</dbReference>
<sequence>MRLAARPRVFAFTAIAVTGVIAAATAQPAAADQDRPNTPVAQAMPPSGMGQGSGAQSSQPGMGQGMMGGRPMAGMRGHMQKLMFAIADTNSDGGLSFDEVTAIHRRIFDQVDANRDGRVTPEEVQAFMRE</sequence>
<evidence type="ECO:0000313" key="5">
    <source>
        <dbReference type="Proteomes" id="UP001593940"/>
    </source>
</evidence>
<dbReference type="InterPro" id="IPR018247">
    <property type="entry name" value="EF_Hand_1_Ca_BS"/>
</dbReference>
<keyword evidence="5" id="KW-1185">Reference proteome</keyword>